<dbReference type="EMBL" id="BPLR01019349">
    <property type="protein sequence ID" value="GIX66898.1"/>
    <property type="molecule type" value="Genomic_DNA"/>
</dbReference>
<evidence type="ECO:0000313" key="3">
    <source>
        <dbReference type="Proteomes" id="UP001054945"/>
    </source>
</evidence>
<gene>
    <name evidence="2" type="ORF">CEXT_789951</name>
</gene>
<dbReference type="AlphaFoldDB" id="A0AAV4M3D2"/>
<accession>A0AAV4M3D2</accession>
<sequence>MIQNLNKSPKPTKDDSMSSSSYVDNLSSTFHWRLQATINICQLVHGHRTRALLLFPGSQYPRRDHPDQTIVGEVTFRLLGLYSTHASPEKIVCSEWQQLKALLSSTIPKKKKISSAMSRMKGSNERIYSWIDFSRSTYEVNMNPRQLTIAKPPTV</sequence>
<dbReference type="Proteomes" id="UP001054945">
    <property type="component" value="Unassembled WGS sequence"/>
</dbReference>
<comment type="caution">
    <text evidence="2">The sequence shown here is derived from an EMBL/GenBank/DDBJ whole genome shotgun (WGS) entry which is preliminary data.</text>
</comment>
<evidence type="ECO:0000313" key="2">
    <source>
        <dbReference type="EMBL" id="GIX66898.1"/>
    </source>
</evidence>
<protein>
    <submittedName>
        <fullName evidence="2">Uncharacterized protein</fullName>
    </submittedName>
</protein>
<organism evidence="2 3">
    <name type="scientific">Caerostris extrusa</name>
    <name type="common">Bark spider</name>
    <name type="synonym">Caerostris bankana</name>
    <dbReference type="NCBI Taxonomy" id="172846"/>
    <lineage>
        <taxon>Eukaryota</taxon>
        <taxon>Metazoa</taxon>
        <taxon>Ecdysozoa</taxon>
        <taxon>Arthropoda</taxon>
        <taxon>Chelicerata</taxon>
        <taxon>Arachnida</taxon>
        <taxon>Araneae</taxon>
        <taxon>Araneomorphae</taxon>
        <taxon>Entelegynae</taxon>
        <taxon>Araneoidea</taxon>
        <taxon>Araneidae</taxon>
        <taxon>Caerostris</taxon>
    </lineage>
</organism>
<proteinExistence type="predicted"/>
<keyword evidence="3" id="KW-1185">Reference proteome</keyword>
<evidence type="ECO:0000256" key="1">
    <source>
        <dbReference type="SAM" id="MobiDB-lite"/>
    </source>
</evidence>
<reference evidence="2 3" key="1">
    <citation type="submission" date="2021-06" db="EMBL/GenBank/DDBJ databases">
        <title>Caerostris extrusa draft genome.</title>
        <authorList>
            <person name="Kono N."/>
            <person name="Arakawa K."/>
        </authorList>
    </citation>
    <scope>NUCLEOTIDE SEQUENCE [LARGE SCALE GENOMIC DNA]</scope>
</reference>
<name>A0AAV4M3D2_CAEEX</name>
<feature type="region of interest" description="Disordered" evidence="1">
    <location>
        <begin position="1"/>
        <end position="20"/>
    </location>
</feature>